<dbReference type="AlphaFoldDB" id="A0A6P8EW03"/>
<keyword evidence="3" id="KW-0732">Signal</keyword>
<reference evidence="5" key="1">
    <citation type="submission" date="2025-08" db="UniProtKB">
        <authorList>
            <consortium name="RefSeq"/>
        </authorList>
    </citation>
    <scope>IDENTIFICATION</scope>
</reference>
<evidence type="ECO:0000256" key="3">
    <source>
        <dbReference type="SAM" id="SignalP"/>
    </source>
</evidence>
<dbReference type="KEGG" id="char:116218310"/>
<evidence type="ECO:0000256" key="2">
    <source>
        <dbReference type="SAM" id="Phobius"/>
    </source>
</evidence>
<feature type="chain" id="PRO_5028169828" evidence="3">
    <location>
        <begin position="21"/>
        <end position="350"/>
    </location>
</feature>
<feature type="region of interest" description="Disordered" evidence="1">
    <location>
        <begin position="331"/>
        <end position="350"/>
    </location>
</feature>
<keyword evidence="4" id="KW-1185">Reference proteome</keyword>
<dbReference type="GeneID" id="116218310"/>
<feature type="transmembrane region" description="Helical" evidence="2">
    <location>
        <begin position="199"/>
        <end position="220"/>
    </location>
</feature>
<organism evidence="4 5">
    <name type="scientific">Clupea harengus</name>
    <name type="common">Atlantic herring</name>
    <dbReference type="NCBI Taxonomy" id="7950"/>
    <lineage>
        <taxon>Eukaryota</taxon>
        <taxon>Metazoa</taxon>
        <taxon>Chordata</taxon>
        <taxon>Craniata</taxon>
        <taxon>Vertebrata</taxon>
        <taxon>Euteleostomi</taxon>
        <taxon>Actinopterygii</taxon>
        <taxon>Neopterygii</taxon>
        <taxon>Teleostei</taxon>
        <taxon>Clupei</taxon>
        <taxon>Clupeiformes</taxon>
        <taxon>Clupeoidei</taxon>
        <taxon>Clupeidae</taxon>
        <taxon>Clupea</taxon>
    </lineage>
</organism>
<evidence type="ECO:0000313" key="4">
    <source>
        <dbReference type="Proteomes" id="UP000515152"/>
    </source>
</evidence>
<evidence type="ECO:0000256" key="1">
    <source>
        <dbReference type="SAM" id="MobiDB-lite"/>
    </source>
</evidence>
<keyword evidence="2" id="KW-0472">Membrane</keyword>
<name>A0A6P8EW03_CLUHA</name>
<accession>A0A6P8EW03</accession>
<dbReference type="OrthoDB" id="8964045at2759"/>
<proteinExistence type="predicted"/>
<gene>
    <name evidence="5" type="primary">si:dkey-192k22.2</name>
</gene>
<evidence type="ECO:0000313" key="5">
    <source>
        <dbReference type="RefSeq" id="XP_031415087.1"/>
    </source>
</evidence>
<protein>
    <submittedName>
        <fullName evidence="5">Uncharacterized protein si:dkey-192k22.2 isoform X1</fullName>
    </submittedName>
</protein>
<keyword evidence="2" id="KW-1133">Transmembrane helix</keyword>
<feature type="compositionally biased region" description="Polar residues" evidence="1">
    <location>
        <begin position="340"/>
        <end position="350"/>
    </location>
</feature>
<feature type="signal peptide" evidence="3">
    <location>
        <begin position="1"/>
        <end position="20"/>
    </location>
</feature>
<dbReference type="Proteomes" id="UP000515152">
    <property type="component" value="Chromosome 22"/>
</dbReference>
<keyword evidence="2" id="KW-0812">Transmembrane</keyword>
<dbReference type="RefSeq" id="XP_031415087.1">
    <property type="nucleotide sequence ID" value="XM_031559227.2"/>
</dbReference>
<sequence length="350" mass="39265">MTCAAVTKLLVVFLVAFILCLPEFFSSHRGLKVSFCCESFKPCADGSDGGCGGSEGMWVKGQPICNGEINSTEQNISSYWLLCETQTNLTNLFVNTSLIETHLEVSLSVRVDSPSAHNVTVHHQLENASSFIRSSEHLQGLFHCCVTPNNNTQNLLQNTTPPHPFSGVSHCFLHAQRNNQTASFYCPHQMEGRNESKRVWFGLILIVISITVVTVVYQVLCKPKHLKRKVERLPDSAYQPRRLTIRRTTSFDGIPEQSLLPRYSTGDVFFEATSQKDEETLLQVYKNRIELSPIREVEKNEVTGEKQESGGSLLPTQDFTHCQWGPMSQLHHRGHPPTVSLMSVTTEDQN</sequence>